<keyword evidence="3" id="KW-1185">Reference proteome</keyword>
<reference evidence="2 3" key="1">
    <citation type="journal article" date="2016" name="Mol. Biol. Evol.">
        <title>Comparative Genomics of Early-Diverging Mushroom-Forming Fungi Provides Insights into the Origins of Lignocellulose Decay Capabilities.</title>
        <authorList>
            <person name="Nagy L.G."/>
            <person name="Riley R."/>
            <person name="Tritt A."/>
            <person name="Adam C."/>
            <person name="Daum C."/>
            <person name="Floudas D."/>
            <person name="Sun H."/>
            <person name="Yadav J.S."/>
            <person name="Pangilinan J."/>
            <person name="Larsson K.H."/>
            <person name="Matsuura K."/>
            <person name="Barry K."/>
            <person name="Labutti K."/>
            <person name="Kuo R."/>
            <person name="Ohm R.A."/>
            <person name="Bhattacharya S.S."/>
            <person name="Shirouzu T."/>
            <person name="Yoshinaga Y."/>
            <person name="Martin F.M."/>
            <person name="Grigoriev I.V."/>
            <person name="Hibbett D.S."/>
        </authorList>
    </citation>
    <scope>NUCLEOTIDE SEQUENCE [LARGE SCALE GENOMIC DNA]</scope>
    <source>
        <strain evidence="2 3">CBS 109695</strain>
    </source>
</reference>
<dbReference type="CDD" id="cd18186">
    <property type="entry name" value="BTB_POZ_ZBTB_KLHL-like"/>
    <property type="match status" value="1"/>
</dbReference>
<feature type="domain" description="BTB" evidence="1">
    <location>
        <begin position="24"/>
        <end position="88"/>
    </location>
</feature>
<sequence length="327" mass="37235">MALISEPAGGPVYPERSDPWFSDGNIVLEAEGIHFKVYQGILAANSSIFKDLFSLGQGDAEHIVDKCHVIQLSDKAEDLRIVLHSLHDCTRLKDHAAMDQKIPLSVLIAYLRLGRKYDIAHLSEIAMSKLALEYPTTLEARQHIISTSSIKRWPRFIDMDRTKRQHFLLANLIREQNILQHLPYALFMCAMPDPNDPLEEESWSLFSSNPELNDDERYLSTADHLACMRGQKILGQLVIDRTLSWMKSCDTCSEQQRLRSKNTLLPIYLSPIKLRNVFHIWNPRWGGVLCQGCADLCNNINNQGAQDAWNRLPSIFGLPSWEELVGT</sequence>
<proteinExistence type="predicted"/>
<dbReference type="Pfam" id="PF00651">
    <property type="entry name" value="BTB"/>
    <property type="match status" value="1"/>
</dbReference>
<evidence type="ECO:0000313" key="2">
    <source>
        <dbReference type="EMBL" id="KZP18809.1"/>
    </source>
</evidence>
<organism evidence="2 3">
    <name type="scientific">Athelia psychrophila</name>
    <dbReference type="NCBI Taxonomy" id="1759441"/>
    <lineage>
        <taxon>Eukaryota</taxon>
        <taxon>Fungi</taxon>
        <taxon>Dikarya</taxon>
        <taxon>Basidiomycota</taxon>
        <taxon>Agaricomycotina</taxon>
        <taxon>Agaricomycetes</taxon>
        <taxon>Agaricomycetidae</taxon>
        <taxon>Atheliales</taxon>
        <taxon>Atheliaceae</taxon>
        <taxon>Athelia</taxon>
    </lineage>
</organism>
<dbReference type="PROSITE" id="PS50097">
    <property type="entry name" value="BTB"/>
    <property type="match status" value="1"/>
</dbReference>
<evidence type="ECO:0000313" key="3">
    <source>
        <dbReference type="Proteomes" id="UP000076532"/>
    </source>
</evidence>
<dbReference type="SMART" id="SM00225">
    <property type="entry name" value="BTB"/>
    <property type="match status" value="1"/>
</dbReference>
<protein>
    <recommendedName>
        <fullName evidence="1">BTB domain-containing protein</fullName>
    </recommendedName>
</protein>
<gene>
    <name evidence="2" type="ORF">FIBSPDRAFT_791455</name>
</gene>
<dbReference type="Proteomes" id="UP000076532">
    <property type="component" value="Unassembled WGS sequence"/>
</dbReference>
<dbReference type="Gene3D" id="3.30.710.10">
    <property type="entry name" value="Potassium Channel Kv1.1, Chain A"/>
    <property type="match status" value="1"/>
</dbReference>
<dbReference type="InterPro" id="IPR000210">
    <property type="entry name" value="BTB/POZ_dom"/>
</dbReference>
<name>A0A166HFI6_9AGAM</name>
<accession>A0A166HFI6</accession>
<dbReference type="OrthoDB" id="3027208at2759"/>
<dbReference type="EMBL" id="KV417569">
    <property type="protein sequence ID" value="KZP18809.1"/>
    <property type="molecule type" value="Genomic_DNA"/>
</dbReference>
<dbReference type="InterPro" id="IPR011333">
    <property type="entry name" value="SKP1/BTB/POZ_sf"/>
</dbReference>
<evidence type="ECO:0000259" key="1">
    <source>
        <dbReference type="PROSITE" id="PS50097"/>
    </source>
</evidence>
<dbReference type="AlphaFoldDB" id="A0A166HFI6"/>